<feature type="domain" description="Cupin type-2" evidence="2">
    <location>
        <begin position="41"/>
        <end position="107"/>
    </location>
</feature>
<accession>A0ABV9ANY4</accession>
<dbReference type="Gene3D" id="2.60.120.10">
    <property type="entry name" value="Jelly Rolls"/>
    <property type="match status" value="1"/>
</dbReference>
<keyword evidence="4" id="KW-1185">Reference proteome</keyword>
<sequence>MNEKFRKVAVDEVPVNRHRGGTLRTLLGPANVGATSGFMGLARLEPGEFISEHYHPYSEEFVLLLSGRITMLLDGEPIELASREGLLVPINVRHRLENTGDEAAELVYHLGPLAPRPDLGHVDTEAVPRPDLAPAGEPR</sequence>
<evidence type="ECO:0000259" key="2">
    <source>
        <dbReference type="Pfam" id="PF07883"/>
    </source>
</evidence>
<dbReference type="Proteomes" id="UP001595839">
    <property type="component" value="Unassembled WGS sequence"/>
</dbReference>
<feature type="compositionally biased region" description="Basic and acidic residues" evidence="1">
    <location>
        <begin position="118"/>
        <end position="128"/>
    </location>
</feature>
<comment type="caution">
    <text evidence="3">The sequence shown here is derived from an EMBL/GenBank/DDBJ whole genome shotgun (WGS) entry which is preliminary data.</text>
</comment>
<dbReference type="PANTHER" id="PTHR36114">
    <property type="entry name" value="16.7 KDA PROTEIN IN WHIE LOCUS"/>
    <property type="match status" value="1"/>
</dbReference>
<dbReference type="InterPro" id="IPR014710">
    <property type="entry name" value="RmlC-like_jellyroll"/>
</dbReference>
<dbReference type="InterPro" id="IPR016672">
    <property type="entry name" value="Polyketide_Synth_CurC_prd"/>
</dbReference>
<gene>
    <name evidence="3" type="ORF">ACFPIH_06605</name>
</gene>
<evidence type="ECO:0000256" key="1">
    <source>
        <dbReference type="SAM" id="MobiDB-lite"/>
    </source>
</evidence>
<evidence type="ECO:0000313" key="3">
    <source>
        <dbReference type="EMBL" id="MFC4499196.1"/>
    </source>
</evidence>
<dbReference type="PANTHER" id="PTHR36114:SF1">
    <property type="entry name" value="16.7 KDA PROTEIN IN WHIE LOCUS"/>
    <property type="match status" value="1"/>
</dbReference>
<dbReference type="PIRSF" id="PIRSF016602">
    <property type="entry name" value="CurC_prd"/>
    <property type="match status" value="1"/>
</dbReference>
<dbReference type="RefSeq" id="WP_381182173.1">
    <property type="nucleotide sequence ID" value="NZ_JBHSFK010000003.1"/>
</dbReference>
<evidence type="ECO:0000313" key="4">
    <source>
        <dbReference type="Proteomes" id="UP001595839"/>
    </source>
</evidence>
<name>A0ABV9ANY4_9ACTN</name>
<dbReference type="EMBL" id="JBHSFK010000003">
    <property type="protein sequence ID" value="MFC4499196.1"/>
    <property type="molecule type" value="Genomic_DNA"/>
</dbReference>
<reference evidence="4" key="1">
    <citation type="journal article" date="2019" name="Int. J. Syst. Evol. Microbiol.">
        <title>The Global Catalogue of Microorganisms (GCM) 10K type strain sequencing project: providing services to taxonomists for standard genome sequencing and annotation.</title>
        <authorList>
            <consortium name="The Broad Institute Genomics Platform"/>
            <consortium name="The Broad Institute Genome Sequencing Center for Infectious Disease"/>
            <person name="Wu L."/>
            <person name="Ma J."/>
        </authorList>
    </citation>
    <scope>NUCLEOTIDE SEQUENCE [LARGE SCALE GENOMIC DNA]</scope>
    <source>
        <strain evidence="4">CGMCC 4.7177</strain>
    </source>
</reference>
<feature type="region of interest" description="Disordered" evidence="1">
    <location>
        <begin position="118"/>
        <end position="139"/>
    </location>
</feature>
<dbReference type="InterPro" id="IPR011051">
    <property type="entry name" value="RmlC_Cupin_sf"/>
</dbReference>
<dbReference type="InterPro" id="IPR052044">
    <property type="entry name" value="PKS_Associated_Protein"/>
</dbReference>
<dbReference type="SUPFAM" id="SSF51182">
    <property type="entry name" value="RmlC-like cupins"/>
    <property type="match status" value="1"/>
</dbReference>
<protein>
    <submittedName>
        <fullName evidence="3">Cupin domain-containing protein</fullName>
    </submittedName>
</protein>
<dbReference type="InterPro" id="IPR013096">
    <property type="entry name" value="Cupin_2"/>
</dbReference>
<proteinExistence type="predicted"/>
<dbReference type="CDD" id="cd06991">
    <property type="entry name" value="cupin_TcmJ-like"/>
    <property type="match status" value="1"/>
</dbReference>
<organism evidence="3 4">
    <name type="scientific">Streptomyces vulcanius</name>
    <dbReference type="NCBI Taxonomy" id="1441876"/>
    <lineage>
        <taxon>Bacteria</taxon>
        <taxon>Bacillati</taxon>
        <taxon>Actinomycetota</taxon>
        <taxon>Actinomycetes</taxon>
        <taxon>Kitasatosporales</taxon>
        <taxon>Streptomycetaceae</taxon>
        <taxon>Streptomyces</taxon>
    </lineage>
</organism>
<dbReference type="Pfam" id="PF07883">
    <property type="entry name" value="Cupin_2"/>
    <property type="match status" value="1"/>
</dbReference>